<dbReference type="EC" id="5.4.2.6" evidence="5"/>
<dbReference type="PANTHER" id="PTHR46193">
    <property type="entry name" value="6-PHOSPHOGLUCONATE PHOSPHATASE"/>
    <property type="match status" value="1"/>
</dbReference>
<protein>
    <submittedName>
        <fullName evidence="5">Beta-phosphoglucomutase</fullName>
        <ecNumber evidence="5">5.4.2.6</ecNumber>
    </submittedName>
</protein>
<sequence>MQIHDDIALPERAPSSQPSHESVDELLAGASALLIDFNGTLSDDEELVAELVAEVAREELGVELSRSRYFEEFLGCTEADMFRELSGITDAVRLRALVDVFNGKYLDRVRAQPRITYAAMEFVREARSRGKSIAVVTAASRSVVIPALSCAGLLPEIDTVVALEDVDRSKPEPDCYLLALQVLDVDATNALAFEDSRTGVTAAQAAGLRVIAVGRGSAVEPLESLTSHAVDNLCPELLRGMP</sequence>
<gene>
    <name evidence="5" type="ORF">M2280_002544</name>
</gene>
<evidence type="ECO:0000313" key="6">
    <source>
        <dbReference type="Proteomes" id="UP001160334"/>
    </source>
</evidence>
<dbReference type="InterPro" id="IPR041492">
    <property type="entry name" value="HAD_2"/>
</dbReference>
<name>A0ABT6MBM2_9NOCA</name>
<dbReference type="Gene3D" id="3.40.50.1000">
    <property type="entry name" value="HAD superfamily/HAD-like"/>
    <property type="match status" value="1"/>
</dbReference>
<dbReference type="GO" id="GO:0008801">
    <property type="term" value="F:beta-phosphoglucomutase activity"/>
    <property type="evidence" value="ECO:0007669"/>
    <property type="project" value="UniProtKB-EC"/>
</dbReference>
<evidence type="ECO:0000256" key="1">
    <source>
        <dbReference type="ARBA" id="ARBA00001946"/>
    </source>
</evidence>
<dbReference type="PANTHER" id="PTHR46193:SF21">
    <property type="entry name" value="SLL1138 PROTEIN"/>
    <property type="match status" value="1"/>
</dbReference>
<comment type="cofactor">
    <cofactor evidence="1">
        <name>Mg(2+)</name>
        <dbReference type="ChEBI" id="CHEBI:18420"/>
    </cofactor>
</comment>
<keyword evidence="5" id="KW-0413">Isomerase</keyword>
<keyword evidence="3" id="KW-0479">Metal-binding</keyword>
<dbReference type="SFLD" id="SFLDS00003">
    <property type="entry name" value="Haloacid_Dehalogenase"/>
    <property type="match status" value="1"/>
</dbReference>
<dbReference type="EMBL" id="JARXVC010000005">
    <property type="protein sequence ID" value="MDH6281324.1"/>
    <property type="molecule type" value="Genomic_DNA"/>
</dbReference>
<comment type="caution">
    <text evidence="5">The sequence shown here is derived from an EMBL/GenBank/DDBJ whole genome shotgun (WGS) entry which is preliminary data.</text>
</comment>
<comment type="similarity">
    <text evidence="2">Belongs to the HAD-like hydrolase superfamily. CbbY/CbbZ/Gph/YieH family.</text>
</comment>
<dbReference type="InterPro" id="IPR036412">
    <property type="entry name" value="HAD-like_sf"/>
</dbReference>
<evidence type="ECO:0000313" key="5">
    <source>
        <dbReference type="EMBL" id="MDH6281324.1"/>
    </source>
</evidence>
<dbReference type="SUPFAM" id="SSF56784">
    <property type="entry name" value="HAD-like"/>
    <property type="match status" value="1"/>
</dbReference>
<dbReference type="SFLD" id="SFLDG01129">
    <property type="entry name" value="C1.5:_HAD__Beta-PGM__Phosphata"/>
    <property type="match status" value="1"/>
</dbReference>
<dbReference type="InterPro" id="IPR051600">
    <property type="entry name" value="Beta-PGM-like"/>
</dbReference>
<evidence type="ECO:0000256" key="3">
    <source>
        <dbReference type="ARBA" id="ARBA00022723"/>
    </source>
</evidence>
<dbReference type="Pfam" id="PF13419">
    <property type="entry name" value="HAD_2"/>
    <property type="match status" value="1"/>
</dbReference>
<proteinExistence type="inferred from homology"/>
<organism evidence="5 6">
    <name type="scientific">Prescottella agglutinans</name>
    <dbReference type="NCBI Taxonomy" id="1644129"/>
    <lineage>
        <taxon>Bacteria</taxon>
        <taxon>Bacillati</taxon>
        <taxon>Actinomycetota</taxon>
        <taxon>Actinomycetes</taxon>
        <taxon>Mycobacteriales</taxon>
        <taxon>Nocardiaceae</taxon>
        <taxon>Prescottella</taxon>
    </lineage>
</organism>
<evidence type="ECO:0000256" key="4">
    <source>
        <dbReference type="ARBA" id="ARBA00022842"/>
    </source>
</evidence>
<evidence type="ECO:0000256" key="2">
    <source>
        <dbReference type="ARBA" id="ARBA00006171"/>
    </source>
</evidence>
<dbReference type="InterPro" id="IPR023214">
    <property type="entry name" value="HAD_sf"/>
</dbReference>
<accession>A0ABT6MBM2</accession>
<dbReference type="InterPro" id="IPR006439">
    <property type="entry name" value="HAD-SF_hydro_IA"/>
</dbReference>
<dbReference type="Proteomes" id="UP001160334">
    <property type="component" value="Unassembled WGS sequence"/>
</dbReference>
<dbReference type="NCBIfam" id="TIGR01509">
    <property type="entry name" value="HAD-SF-IA-v3"/>
    <property type="match status" value="1"/>
</dbReference>
<dbReference type="InterPro" id="IPR023198">
    <property type="entry name" value="PGP-like_dom2"/>
</dbReference>
<dbReference type="PRINTS" id="PR00413">
    <property type="entry name" value="HADHALOGNASE"/>
</dbReference>
<keyword evidence="4" id="KW-0460">Magnesium</keyword>
<keyword evidence="6" id="KW-1185">Reference proteome</keyword>
<reference evidence="5 6" key="1">
    <citation type="submission" date="2023-04" db="EMBL/GenBank/DDBJ databases">
        <title>Forest soil microbial communities from Buena Vista Peninsula, Colon Province, Panama.</title>
        <authorList>
            <person name="Bouskill N."/>
        </authorList>
    </citation>
    <scope>NUCLEOTIDE SEQUENCE [LARGE SCALE GENOMIC DNA]</scope>
    <source>
        <strain evidence="5 6">CFH S0262</strain>
    </source>
</reference>
<dbReference type="RefSeq" id="WP_280760646.1">
    <property type="nucleotide sequence ID" value="NZ_JARXVC010000005.1"/>
</dbReference>
<dbReference type="Gene3D" id="1.10.150.240">
    <property type="entry name" value="Putative phosphatase, domain 2"/>
    <property type="match status" value="1"/>
</dbReference>